<dbReference type="InterPro" id="IPR016155">
    <property type="entry name" value="Mopterin_synth/thiamin_S_b"/>
</dbReference>
<gene>
    <name evidence="1" type="ORF">SAMN05660710_01841</name>
</gene>
<proteinExistence type="predicted"/>
<dbReference type="EMBL" id="FMVT01000005">
    <property type="protein sequence ID" value="SCY52748.1"/>
    <property type="molecule type" value="Genomic_DNA"/>
</dbReference>
<dbReference type="Pfam" id="PF02597">
    <property type="entry name" value="ThiS"/>
    <property type="match status" value="1"/>
</dbReference>
<dbReference type="NCBIfam" id="TIGR01682">
    <property type="entry name" value="moaD"/>
    <property type="match status" value="1"/>
</dbReference>
<dbReference type="STRING" id="336292.SAMN05660710_01841"/>
<evidence type="ECO:0000313" key="1">
    <source>
        <dbReference type="EMBL" id="SCY52748.1"/>
    </source>
</evidence>
<protein>
    <submittedName>
        <fullName evidence="1">Molybdopterin synthase subunit MoaD</fullName>
    </submittedName>
</protein>
<dbReference type="RefSeq" id="WP_090742825.1">
    <property type="nucleotide sequence ID" value="NZ_FMVT01000005.1"/>
</dbReference>
<evidence type="ECO:0000313" key="2">
    <source>
        <dbReference type="Proteomes" id="UP000199502"/>
    </source>
</evidence>
<dbReference type="Gene3D" id="3.10.20.30">
    <property type="match status" value="1"/>
</dbReference>
<dbReference type="InterPro" id="IPR003749">
    <property type="entry name" value="ThiS/MoaD-like"/>
</dbReference>
<reference evidence="1 2" key="1">
    <citation type="submission" date="2016-10" db="EMBL/GenBank/DDBJ databases">
        <authorList>
            <person name="de Groot N.N."/>
        </authorList>
    </citation>
    <scope>NUCLEOTIDE SEQUENCE [LARGE SCALE GENOMIC DNA]</scope>
    <source>
        <strain evidence="1 2">CGMCC 1.8925</strain>
    </source>
</reference>
<keyword evidence="2" id="KW-1185">Reference proteome</keyword>
<sequence length="83" mass="8963">MRRDILYFASLRERVGAARETVETEAATVRELVAERAAASPAHAAAFADLKALRCALDQQFADLDAPLGEAREIAFFPPMTGG</sequence>
<dbReference type="Proteomes" id="UP000199502">
    <property type="component" value="Unassembled WGS sequence"/>
</dbReference>
<organism evidence="1 2">
    <name type="scientific">Paracoccus tibetensis</name>
    <dbReference type="NCBI Taxonomy" id="336292"/>
    <lineage>
        <taxon>Bacteria</taxon>
        <taxon>Pseudomonadati</taxon>
        <taxon>Pseudomonadota</taxon>
        <taxon>Alphaproteobacteria</taxon>
        <taxon>Rhodobacterales</taxon>
        <taxon>Paracoccaceae</taxon>
        <taxon>Paracoccus</taxon>
    </lineage>
</organism>
<dbReference type="SUPFAM" id="SSF54285">
    <property type="entry name" value="MoaD/ThiS"/>
    <property type="match status" value="1"/>
</dbReference>
<dbReference type="CDD" id="cd00754">
    <property type="entry name" value="Ubl_MoaD"/>
    <property type="match status" value="1"/>
</dbReference>
<dbReference type="InterPro" id="IPR012675">
    <property type="entry name" value="Beta-grasp_dom_sf"/>
</dbReference>
<dbReference type="AlphaFoldDB" id="A0A1G5GQ08"/>
<accession>A0A1G5GQ08</accession>
<name>A0A1G5GQ08_9RHOB</name>